<gene>
    <name evidence="1" type="ORF">GCM10011380_29550</name>
</gene>
<accession>A0A916TCH4</accession>
<dbReference type="RefSeq" id="WP_188659549.1">
    <property type="nucleotide sequence ID" value="NZ_BMIH01000004.1"/>
</dbReference>
<name>A0A916TCH4_9SPHN</name>
<comment type="caution">
    <text evidence="1">The sequence shown here is derived from an EMBL/GenBank/DDBJ whole genome shotgun (WGS) entry which is preliminary data.</text>
</comment>
<reference evidence="1" key="1">
    <citation type="journal article" date="2014" name="Int. J. Syst. Evol. Microbiol.">
        <title>Complete genome sequence of Corynebacterium casei LMG S-19264T (=DSM 44701T), isolated from a smear-ripened cheese.</title>
        <authorList>
            <consortium name="US DOE Joint Genome Institute (JGI-PGF)"/>
            <person name="Walter F."/>
            <person name="Albersmeier A."/>
            <person name="Kalinowski J."/>
            <person name="Ruckert C."/>
        </authorList>
    </citation>
    <scope>NUCLEOTIDE SEQUENCE</scope>
    <source>
        <strain evidence="1">CGMCC 1.15330</strain>
    </source>
</reference>
<organism evidence="1 2">
    <name type="scientific">Sphingomonas metalli</name>
    <dbReference type="NCBI Taxonomy" id="1779358"/>
    <lineage>
        <taxon>Bacteria</taxon>
        <taxon>Pseudomonadati</taxon>
        <taxon>Pseudomonadota</taxon>
        <taxon>Alphaproteobacteria</taxon>
        <taxon>Sphingomonadales</taxon>
        <taxon>Sphingomonadaceae</taxon>
        <taxon>Sphingomonas</taxon>
    </lineage>
</organism>
<evidence type="ECO:0000313" key="2">
    <source>
        <dbReference type="Proteomes" id="UP000623067"/>
    </source>
</evidence>
<dbReference type="Proteomes" id="UP000623067">
    <property type="component" value="Unassembled WGS sequence"/>
</dbReference>
<dbReference type="AlphaFoldDB" id="A0A916TCH4"/>
<reference evidence="1" key="2">
    <citation type="submission" date="2020-09" db="EMBL/GenBank/DDBJ databases">
        <authorList>
            <person name="Sun Q."/>
            <person name="Zhou Y."/>
        </authorList>
    </citation>
    <scope>NUCLEOTIDE SEQUENCE</scope>
    <source>
        <strain evidence="1">CGMCC 1.15330</strain>
    </source>
</reference>
<keyword evidence="2" id="KW-1185">Reference proteome</keyword>
<proteinExistence type="predicted"/>
<sequence>MLFPAGATAQRAPVIDTEDAGLGGTAVGAGRFHPIIGLDLRNGDFARGGYDDDAANLDRVPVHAQLGFAWELGRDRAGKADFWLVGTSSNGLHAPVAAEWARPRGWYESNNLVGLVVAPGGGWRLGAAYTIKASPNGVSATTHEASLTAALDGERGLAALHPAAAVTTRTRGDGGVYAQASIQPELALGHGEDAPSLSVPLLVGTGWGGFYGPGTGTVAYASAGLAYAHPFTAGGAHWRLRAEVLALLRDATLRRLGSEDAETAAVVPLATVGVTMAF</sequence>
<protein>
    <submittedName>
        <fullName evidence="1">Uncharacterized protein</fullName>
    </submittedName>
</protein>
<evidence type="ECO:0000313" key="1">
    <source>
        <dbReference type="EMBL" id="GGB38243.1"/>
    </source>
</evidence>
<dbReference type="EMBL" id="BMIH01000004">
    <property type="protein sequence ID" value="GGB38243.1"/>
    <property type="molecule type" value="Genomic_DNA"/>
</dbReference>